<feature type="active site" evidence="11">
    <location>
        <position position="202"/>
    </location>
</feature>
<accession>A0A919FFW3</accession>
<evidence type="ECO:0000256" key="4">
    <source>
        <dbReference type="ARBA" id="ARBA00022490"/>
    </source>
</evidence>
<evidence type="ECO:0000256" key="3">
    <source>
        <dbReference type="ARBA" id="ARBA00015810"/>
    </source>
</evidence>
<dbReference type="Gene3D" id="1.10.443.10">
    <property type="entry name" value="Intergrase catalytic core"/>
    <property type="match status" value="1"/>
</dbReference>
<dbReference type="InterPro" id="IPR011932">
    <property type="entry name" value="Recomb_XerD"/>
</dbReference>
<gene>
    <name evidence="11 15" type="primary">xerD</name>
    <name evidence="15" type="ORF">GCM10017772_00560</name>
</gene>
<keyword evidence="4 11" id="KW-0963">Cytoplasm</keyword>
<organism evidence="15 16">
    <name type="scientific">Promicromonospora soli</name>
    <dbReference type="NCBI Taxonomy" id="2035533"/>
    <lineage>
        <taxon>Bacteria</taxon>
        <taxon>Bacillati</taxon>
        <taxon>Actinomycetota</taxon>
        <taxon>Actinomycetes</taxon>
        <taxon>Micrococcales</taxon>
        <taxon>Promicromonosporaceae</taxon>
        <taxon>Promicromonospora</taxon>
    </lineage>
</organism>
<dbReference type="AlphaFoldDB" id="A0A919FFW3"/>
<dbReference type="SUPFAM" id="SSF47823">
    <property type="entry name" value="lambda integrase-like, N-terminal domain"/>
    <property type="match status" value="1"/>
</dbReference>
<dbReference type="InterPro" id="IPR023009">
    <property type="entry name" value="Tyrosine_recombinase_XerC/XerD"/>
</dbReference>
<dbReference type="InterPro" id="IPR011010">
    <property type="entry name" value="DNA_brk_join_enz"/>
</dbReference>
<dbReference type="GO" id="GO:0003677">
    <property type="term" value="F:DNA binding"/>
    <property type="evidence" value="ECO:0007669"/>
    <property type="project" value="UniProtKB-UniRule"/>
</dbReference>
<keyword evidence="6 11" id="KW-0159">Chromosome partition</keyword>
<feature type="active site" evidence="11">
    <location>
        <position position="179"/>
    </location>
</feature>
<evidence type="ECO:0000256" key="5">
    <source>
        <dbReference type="ARBA" id="ARBA00022618"/>
    </source>
</evidence>
<evidence type="ECO:0000256" key="2">
    <source>
        <dbReference type="ARBA" id="ARBA00010450"/>
    </source>
</evidence>
<dbReference type="GO" id="GO:0007059">
    <property type="term" value="P:chromosome segregation"/>
    <property type="evidence" value="ECO:0007669"/>
    <property type="project" value="UniProtKB-UniRule"/>
</dbReference>
<dbReference type="InterPro" id="IPR050090">
    <property type="entry name" value="Tyrosine_recombinase_XerCD"/>
</dbReference>
<dbReference type="InterPro" id="IPR002104">
    <property type="entry name" value="Integrase_catalytic"/>
</dbReference>
<protein>
    <recommendedName>
        <fullName evidence="3 11">Tyrosine recombinase XerD</fullName>
    </recommendedName>
</protein>
<evidence type="ECO:0000256" key="8">
    <source>
        <dbReference type="ARBA" id="ARBA00023125"/>
    </source>
</evidence>
<evidence type="ECO:0000256" key="7">
    <source>
        <dbReference type="ARBA" id="ARBA00022908"/>
    </source>
</evidence>
<dbReference type="GO" id="GO:0009037">
    <property type="term" value="F:tyrosine-based site-specific recombinase activity"/>
    <property type="evidence" value="ECO:0007669"/>
    <property type="project" value="UniProtKB-UniRule"/>
</dbReference>
<dbReference type="Pfam" id="PF02899">
    <property type="entry name" value="Phage_int_SAM_1"/>
    <property type="match status" value="1"/>
</dbReference>
<dbReference type="PANTHER" id="PTHR30349:SF81">
    <property type="entry name" value="TYROSINE RECOMBINASE XERC"/>
    <property type="match status" value="1"/>
</dbReference>
<feature type="active site" evidence="11">
    <location>
        <position position="300"/>
    </location>
</feature>
<dbReference type="InterPro" id="IPR044068">
    <property type="entry name" value="CB"/>
</dbReference>
<dbReference type="PROSITE" id="PS51898">
    <property type="entry name" value="TYR_RECOMBINASE"/>
    <property type="match status" value="1"/>
</dbReference>
<dbReference type="GO" id="GO:0005737">
    <property type="term" value="C:cytoplasm"/>
    <property type="evidence" value="ECO:0007669"/>
    <property type="project" value="UniProtKB-SubCell"/>
</dbReference>
<keyword evidence="9 11" id="KW-0233">DNA recombination</keyword>
<dbReference type="InterPro" id="IPR010998">
    <property type="entry name" value="Integrase_recombinase_N"/>
</dbReference>
<proteinExistence type="inferred from homology"/>
<dbReference type="PROSITE" id="PS51900">
    <property type="entry name" value="CB"/>
    <property type="match status" value="1"/>
</dbReference>
<feature type="domain" description="Core-binding (CB)" evidence="14">
    <location>
        <begin position="26"/>
        <end position="117"/>
    </location>
</feature>
<evidence type="ECO:0000256" key="12">
    <source>
        <dbReference type="SAM" id="MobiDB-lite"/>
    </source>
</evidence>
<dbReference type="PANTHER" id="PTHR30349">
    <property type="entry name" value="PHAGE INTEGRASE-RELATED"/>
    <property type="match status" value="1"/>
</dbReference>
<feature type="domain" description="Tyr recombinase" evidence="13">
    <location>
        <begin position="138"/>
        <end position="322"/>
    </location>
</feature>
<dbReference type="Proteomes" id="UP000627369">
    <property type="component" value="Unassembled WGS sequence"/>
</dbReference>
<comment type="subcellular location">
    <subcellularLocation>
        <location evidence="1 11">Cytoplasm</location>
    </subcellularLocation>
</comment>
<dbReference type="NCBIfam" id="NF001399">
    <property type="entry name" value="PRK00283.1"/>
    <property type="match status" value="1"/>
</dbReference>
<evidence type="ECO:0000259" key="13">
    <source>
        <dbReference type="PROSITE" id="PS51898"/>
    </source>
</evidence>
<keyword evidence="16" id="KW-1185">Reference proteome</keyword>
<evidence type="ECO:0000259" key="14">
    <source>
        <dbReference type="PROSITE" id="PS51900"/>
    </source>
</evidence>
<keyword evidence="8 11" id="KW-0238">DNA-binding</keyword>
<comment type="similarity">
    <text evidence="2 11">Belongs to the 'phage' integrase family. XerD subfamily.</text>
</comment>
<dbReference type="SUPFAM" id="SSF56349">
    <property type="entry name" value="DNA breaking-rejoining enzymes"/>
    <property type="match status" value="1"/>
</dbReference>
<reference evidence="15" key="2">
    <citation type="submission" date="2020-09" db="EMBL/GenBank/DDBJ databases">
        <authorList>
            <person name="Sun Q."/>
            <person name="Zhou Y."/>
        </authorList>
    </citation>
    <scope>NUCLEOTIDE SEQUENCE</scope>
    <source>
        <strain evidence="15">CGMCC 4.7398</strain>
    </source>
</reference>
<evidence type="ECO:0000313" key="15">
    <source>
        <dbReference type="EMBL" id="GHH64328.1"/>
    </source>
</evidence>
<evidence type="ECO:0000256" key="10">
    <source>
        <dbReference type="ARBA" id="ARBA00023306"/>
    </source>
</evidence>
<dbReference type="InterPro" id="IPR013762">
    <property type="entry name" value="Integrase-like_cat_sf"/>
</dbReference>
<feature type="active site" evidence="11">
    <location>
        <position position="274"/>
    </location>
</feature>
<comment type="subunit">
    <text evidence="11">Forms a cyclic heterotetrameric complex composed of two molecules of XerC and two molecules of XerD.</text>
</comment>
<evidence type="ECO:0000313" key="16">
    <source>
        <dbReference type="Proteomes" id="UP000627369"/>
    </source>
</evidence>
<reference evidence="15" key="1">
    <citation type="journal article" date="2014" name="Int. J. Syst. Evol. Microbiol.">
        <title>Complete genome sequence of Corynebacterium casei LMG S-19264T (=DSM 44701T), isolated from a smear-ripened cheese.</title>
        <authorList>
            <consortium name="US DOE Joint Genome Institute (JGI-PGF)"/>
            <person name="Walter F."/>
            <person name="Albersmeier A."/>
            <person name="Kalinowski J."/>
            <person name="Ruckert C."/>
        </authorList>
    </citation>
    <scope>NUCLEOTIDE SEQUENCE</scope>
    <source>
        <strain evidence="15">CGMCC 4.7398</strain>
    </source>
</reference>
<dbReference type="Gene3D" id="1.10.150.130">
    <property type="match status" value="1"/>
</dbReference>
<keyword evidence="5 11" id="KW-0132">Cell division</keyword>
<feature type="region of interest" description="Disordered" evidence="12">
    <location>
        <begin position="1"/>
        <end position="25"/>
    </location>
</feature>
<dbReference type="GO" id="GO:0051301">
    <property type="term" value="P:cell division"/>
    <property type="evidence" value="ECO:0007669"/>
    <property type="project" value="UniProtKB-KW"/>
</dbReference>
<dbReference type="Pfam" id="PF00589">
    <property type="entry name" value="Phage_integrase"/>
    <property type="match status" value="1"/>
</dbReference>
<sequence length="329" mass="34499">MSTALAHLPSFRVTQPGPPPASDEGAQLDRALKDYLAHLSVERGLSANTVAAYRRDLVRYGAYLASAGRPGLAGVTEADVTGFVESVRRGADGGRPLSPSSTARALAAVRGWHKFAQAEGLAVDDPSAEVRAPTLLRRLPHALSVDDVAGLLDAAGAGDGPLPLRDRALLELLYATGARISEIVGLDVDGVSDSAAVRLLGKGSKERVVPVGSFARDALEAYLVRARPALVAAGRATPALFLNTRGARMSRQTAWAALQSAAARAGLKEHVSPHTLRHSFATHLLSGGADVRVVQELLGHASVTTTQIYTMVTPDALREVYAAAHPRAR</sequence>
<dbReference type="InterPro" id="IPR004107">
    <property type="entry name" value="Integrase_SAM-like_N"/>
</dbReference>
<evidence type="ECO:0000256" key="11">
    <source>
        <dbReference type="HAMAP-Rule" id="MF_01807"/>
    </source>
</evidence>
<evidence type="ECO:0000256" key="9">
    <source>
        <dbReference type="ARBA" id="ARBA00023172"/>
    </source>
</evidence>
<dbReference type="HAMAP" id="MF_01807">
    <property type="entry name" value="Recomb_XerD"/>
    <property type="match status" value="1"/>
</dbReference>
<evidence type="ECO:0000256" key="6">
    <source>
        <dbReference type="ARBA" id="ARBA00022829"/>
    </source>
</evidence>
<evidence type="ECO:0000256" key="1">
    <source>
        <dbReference type="ARBA" id="ARBA00004496"/>
    </source>
</evidence>
<dbReference type="NCBIfam" id="TIGR02225">
    <property type="entry name" value="recomb_XerD"/>
    <property type="match status" value="1"/>
</dbReference>
<feature type="active site" description="O-(3'-phospho-DNA)-tyrosine intermediate" evidence="11">
    <location>
        <position position="309"/>
    </location>
</feature>
<dbReference type="GO" id="GO:0006313">
    <property type="term" value="P:DNA transposition"/>
    <property type="evidence" value="ECO:0007669"/>
    <property type="project" value="UniProtKB-UniRule"/>
</dbReference>
<dbReference type="HAMAP" id="MF_01808">
    <property type="entry name" value="Recomb_XerC_XerD"/>
    <property type="match status" value="1"/>
</dbReference>
<dbReference type="EMBL" id="BNAS01000001">
    <property type="protein sequence ID" value="GHH64328.1"/>
    <property type="molecule type" value="Genomic_DNA"/>
</dbReference>
<name>A0A919FFW3_9MICO</name>
<feature type="active site" evidence="11">
    <location>
        <position position="277"/>
    </location>
</feature>
<keyword evidence="10 11" id="KW-0131">Cell cycle</keyword>
<keyword evidence="7 11" id="KW-0229">DNA integration</keyword>
<dbReference type="CDD" id="cd00798">
    <property type="entry name" value="INT_XerDC_C"/>
    <property type="match status" value="1"/>
</dbReference>
<comment type="caution">
    <text evidence="15">The sequence shown here is derived from an EMBL/GenBank/DDBJ whole genome shotgun (WGS) entry which is preliminary data.</text>
</comment>
<comment type="function">
    <text evidence="11">Site-specific tyrosine recombinase, which acts by catalyzing the cutting and rejoining of the recombining DNA molecules. The XerC-XerD complex is essential to convert dimers of the bacterial chromosome into monomers to permit their segregation at cell division. It also contributes to the segregational stability of plasmids.</text>
</comment>